<protein>
    <submittedName>
        <fullName evidence="1">Uncharacterized protein</fullName>
    </submittedName>
</protein>
<dbReference type="EMBL" id="CP034204">
    <property type="protein sequence ID" value="QBZ54951.1"/>
    <property type="molecule type" value="Genomic_DNA"/>
</dbReference>
<evidence type="ECO:0000313" key="1">
    <source>
        <dbReference type="EMBL" id="QBZ54951.1"/>
    </source>
</evidence>
<organism evidence="1 2">
    <name type="scientific">Pyricularia oryzae</name>
    <name type="common">Rice blast fungus</name>
    <name type="synonym">Magnaporthe oryzae</name>
    <dbReference type="NCBI Taxonomy" id="318829"/>
    <lineage>
        <taxon>Eukaryota</taxon>
        <taxon>Fungi</taxon>
        <taxon>Dikarya</taxon>
        <taxon>Ascomycota</taxon>
        <taxon>Pezizomycotina</taxon>
        <taxon>Sordariomycetes</taxon>
        <taxon>Sordariomycetidae</taxon>
        <taxon>Magnaporthales</taxon>
        <taxon>Pyriculariaceae</taxon>
        <taxon>Pyricularia</taxon>
    </lineage>
</organism>
<proteinExistence type="predicted"/>
<evidence type="ECO:0000313" key="2">
    <source>
        <dbReference type="Proteomes" id="UP000294847"/>
    </source>
</evidence>
<dbReference type="AlphaFoldDB" id="A0A4P7N0J6"/>
<gene>
    <name evidence="1" type="ORF">PoMZ_10665</name>
</gene>
<reference evidence="1 2" key="1">
    <citation type="journal article" date="2019" name="Mol. Biol. Evol.">
        <title>Blast fungal genomes show frequent chromosomal changes, gene gains and losses, and effector gene turnover.</title>
        <authorList>
            <person name="Gomez Luciano L.B."/>
            <person name="Jason Tsai I."/>
            <person name="Chuma I."/>
            <person name="Tosa Y."/>
            <person name="Chen Y.H."/>
            <person name="Li J.Y."/>
            <person name="Li M.Y."/>
            <person name="Jade Lu M.Y."/>
            <person name="Nakayashiki H."/>
            <person name="Li W.H."/>
        </authorList>
    </citation>
    <scope>NUCLEOTIDE SEQUENCE [LARGE SCALE GENOMIC DNA]</scope>
    <source>
        <strain evidence="1">MZ5-1-6</strain>
    </source>
</reference>
<accession>A0A4P7N0J6</accession>
<dbReference type="Proteomes" id="UP000294847">
    <property type="component" value="Chromosome 1"/>
</dbReference>
<sequence length="86" mass="10513">MDFSDDDDLFPERDIGELNEMGWTYRTFGDTNRYYTTQMLRLLFDDFHIQTVSIYSVENVYTPREMTPEQIEWLKNWRAWELCPSQ</sequence>
<name>A0A4P7N0J6_PYROR</name>